<dbReference type="RefSeq" id="WP_161088810.1">
    <property type="nucleotide sequence ID" value="NZ_WWCV01000005.1"/>
</dbReference>
<evidence type="ECO:0000313" key="3">
    <source>
        <dbReference type="Proteomes" id="UP000484875"/>
    </source>
</evidence>
<evidence type="ECO:0000313" key="2">
    <source>
        <dbReference type="EMBL" id="MYN16057.1"/>
    </source>
</evidence>
<feature type="chain" id="PRO_5032560808" evidence="1">
    <location>
        <begin position="20"/>
        <end position="362"/>
    </location>
</feature>
<evidence type="ECO:0000256" key="1">
    <source>
        <dbReference type="SAM" id="SignalP"/>
    </source>
</evidence>
<dbReference type="AlphaFoldDB" id="A0A845HCS9"/>
<gene>
    <name evidence="2" type="ORF">GTP81_04770</name>
</gene>
<keyword evidence="3" id="KW-1185">Reference proteome</keyword>
<accession>A0A845HCS9</accession>
<comment type="caution">
    <text evidence="2">The sequence shown here is derived from an EMBL/GenBank/DDBJ whole genome shotgun (WGS) entry which is preliminary data.</text>
</comment>
<feature type="signal peptide" evidence="1">
    <location>
        <begin position="1"/>
        <end position="19"/>
    </location>
</feature>
<dbReference type="Proteomes" id="UP000484875">
    <property type="component" value="Unassembled WGS sequence"/>
</dbReference>
<reference evidence="2 3" key="1">
    <citation type="submission" date="2019-12" db="EMBL/GenBank/DDBJ databases">
        <title>Novel species isolated from a subtropical stream in China.</title>
        <authorList>
            <person name="Lu H."/>
        </authorList>
    </citation>
    <scope>NUCLEOTIDE SEQUENCE [LARGE SCALE GENOMIC DNA]</scope>
    <source>
        <strain evidence="2 3">FT107W</strain>
    </source>
</reference>
<organism evidence="2 3">
    <name type="scientific">Duganella vulcania</name>
    <dbReference type="NCBI Taxonomy" id="2692166"/>
    <lineage>
        <taxon>Bacteria</taxon>
        <taxon>Pseudomonadati</taxon>
        <taxon>Pseudomonadota</taxon>
        <taxon>Betaproteobacteria</taxon>
        <taxon>Burkholderiales</taxon>
        <taxon>Oxalobacteraceae</taxon>
        <taxon>Telluria group</taxon>
        <taxon>Duganella</taxon>
    </lineage>
</organism>
<protein>
    <submittedName>
        <fullName evidence="2">Uncharacterized protein</fullName>
    </submittedName>
</protein>
<dbReference type="EMBL" id="WWCV01000005">
    <property type="protein sequence ID" value="MYN16057.1"/>
    <property type="molecule type" value="Genomic_DNA"/>
</dbReference>
<keyword evidence="1" id="KW-0732">Signal</keyword>
<sequence>MKIILLLCICLSFSHPIKAQTTVLVPSTRWNPASVPKSPSEVHDAWQGGVDAVAWWVNIFAEKAVQKNVSKLINESMVTVAKDLAWTGGGALVNVRLIRMQAPDTPLQAVGILGDSAWFAGIGRTPEEALFEYWKTPQLRPEVPKGWTEDPLGSNYFWVQIDASGKPRATVVPRGLAVDLDQRLRENFGQYALEYYRKSWAATDTWSNIAREARSRMTEQAARKKVDDAWASVKASQARVAEANIKLEEALESERRTSKALQTIKLMQGILTVAQMIQEVRSTLNEPVPELSAASNAAAVINVTENIYKGRKDSRVTMLAAFDGSLADLQGFLNSLRGLAKQAGAPLTVDQKMTVGPRPVLP</sequence>
<name>A0A845HCS9_9BURK</name>
<proteinExistence type="predicted"/>